<proteinExistence type="predicted"/>
<organism evidence="2">
    <name type="scientific">Harpegnathos saltator</name>
    <name type="common">Jerdon's jumping ant</name>
    <dbReference type="NCBI Taxonomy" id="610380"/>
    <lineage>
        <taxon>Eukaryota</taxon>
        <taxon>Metazoa</taxon>
        <taxon>Ecdysozoa</taxon>
        <taxon>Arthropoda</taxon>
        <taxon>Hexapoda</taxon>
        <taxon>Insecta</taxon>
        <taxon>Pterygota</taxon>
        <taxon>Neoptera</taxon>
        <taxon>Endopterygota</taxon>
        <taxon>Hymenoptera</taxon>
        <taxon>Apocrita</taxon>
        <taxon>Aculeata</taxon>
        <taxon>Formicoidea</taxon>
        <taxon>Formicidae</taxon>
        <taxon>Ponerinae</taxon>
        <taxon>Ponerini</taxon>
        <taxon>Harpegnathos</taxon>
    </lineage>
</organism>
<feature type="non-terminal residue" evidence="1">
    <location>
        <position position="64"/>
    </location>
</feature>
<name>E2BHU8_HARSA</name>
<feature type="non-terminal residue" evidence="1">
    <location>
        <position position="1"/>
    </location>
</feature>
<dbReference type="Proteomes" id="UP000008237">
    <property type="component" value="Unassembled WGS sequence"/>
</dbReference>
<accession>E2BHU8</accession>
<keyword evidence="2" id="KW-1185">Reference proteome</keyword>
<evidence type="ECO:0000313" key="2">
    <source>
        <dbReference type="Proteomes" id="UP000008237"/>
    </source>
</evidence>
<dbReference type="EMBL" id="GL448327">
    <property type="protein sequence ID" value="EFN84734.1"/>
    <property type="molecule type" value="Genomic_DNA"/>
</dbReference>
<evidence type="ECO:0000313" key="1">
    <source>
        <dbReference type="EMBL" id="EFN84734.1"/>
    </source>
</evidence>
<protein>
    <submittedName>
        <fullName evidence="1">Uncharacterized protein</fullName>
    </submittedName>
</protein>
<dbReference type="AlphaFoldDB" id="E2BHU8"/>
<dbReference type="InParanoid" id="E2BHU8"/>
<reference evidence="1 2" key="1">
    <citation type="journal article" date="2010" name="Science">
        <title>Genomic comparison of the ants Camponotus floridanus and Harpegnathos saltator.</title>
        <authorList>
            <person name="Bonasio R."/>
            <person name="Zhang G."/>
            <person name="Ye C."/>
            <person name="Mutti N.S."/>
            <person name="Fang X."/>
            <person name="Qin N."/>
            <person name="Donahue G."/>
            <person name="Yang P."/>
            <person name="Li Q."/>
            <person name="Li C."/>
            <person name="Zhang P."/>
            <person name="Huang Z."/>
            <person name="Berger S.L."/>
            <person name="Reinberg D."/>
            <person name="Wang J."/>
            <person name="Liebig J."/>
        </authorList>
    </citation>
    <scope>NUCLEOTIDE SEQUENCE [LARGE SCALE GENOMIC DNA]</scope>
    <source>
        <strain evidence="1 2">R22 G/1</strain>
    </source>
</reference>
<sequence>HLMLKKRKLEGEHWTLFKDLLKYDDKFYQYFRMPQCKFYNLLKLIEPVLQKQSTSSREAISPTE</sequence>
<gene>
    <name evidence="1" type="ORF">EAI_10536</name>
</gene>